<feature type="non-terminal residue" evidence="7">
    <location>
        <position position="489"/>
    </location>
</feature>
<dbReference type="GeneID" id="87825921"/>
<proteinExistence type="predicted"/>
<reference evidence="7" key="1">
    <citation type="journal article" date="2023" name="Mol. Phylogenet. Evol.">
        <title>Genome-scale phylogeny and comparative genomics of the fungal order Sordariales.</title>
        <authorList>
            <person name="Hensen N."/>
            <person name="Bonometti L."/>
            <person name="Westerberg I."/>
            <person name="Brannstrom I.O."/>
            <person name="Guillou S."/>
            <person name="Cros-Aarteil S."/>
            <person name="Calhoun S."/>
            <person name="Haridas S."/>
            <person name="Kuo A."/>
            <person name="Mondo S."/>
            <person name="Pangilinan J."/>
            <person name="Riley R."/>
            <person name="LaButti K."/>
            <person name="Andreopoulos B."/>
            <person name="Lipzen A."/>
            <person name="Chen C."/>
            <person name="Yan M."/>
            <person name="Daum C."/>
            <person name="Ng V."/>
            <person name="Clum A."/>
            <person name="Steindorff A."/>
            <person name="Ohm R.A."/>
            <person name="Martin F."/>
            <person name="Silar P."/>
            <person name="Natvig D.O."/>
            <person name="Lalanne C."/>
            <person name="Gautier V."/>
            <person name="Ament-Velasquez S.L."/>
            <person name="Kruys A."/>
            <person name="Hutchinson M.I."/>
            <person name="Powell A.J."/>
            <person name="Barry K."/>
            <person name="Miller A.N."/>
            <person name="Grigoriev I.V."/>
            <person name="Debuchy R."/>
            <person name="Gladieux P."/>
            <person name="Hiltunen Thoren M."/>
            <person name="Johannesson H."/>
        </authorList>
    </citation>
    <scope>NUCLEOTIDE SEQUENCE</scope>
    <source>
        <strain evidence="7">CBS 731.68</strain>
    </source>
</reference>
<keyword evidence="8" id="KW-1185">Reference proteome</keyword>
<keyword evidence="4" id="KW-0539">Nucleus</keyword>
<dbReference type="CDD" id="cd00067">
    <property type="entry name" value="GAL4"/>
    <property type="match status" value="1"/>
</dbReference>
<dbReference type="PROSITE" id="PS50048">
    <property type="entry name" value="ZN2_CY6_FUNGAL_2"/>
    <property type="match status" value="1"/>
</dbReference>
<reference evidence="7" key="2">
    <citation type="submission" date="2023-05" db="EMBL/GenBank/DDBJ databases">
        <authorList>
            <consortium name="Lawrence Berkeley National Laboratory"/>
            <person name="Steindorff A."/>
            <person name="Hensen N."/>
            <person name="Bonometti L."/>
            <person name="Westerberg I."/>
            <person name="Brannstrom I.O."/>
            <person name="Guillou S."/>
            <person name="Cros-Aarteil S."/>
            <person name="Calhoun S."/>
            <person name="Haridas S."/>
            <person name="Kuo A."/>
            <person name="Mondo S."/>
            <person name="Pangilinan J."/>
            <person name="Riley R."/>
            <person name="Labutti K."/>
            <person name="Andreopoulos B."/>
            <person name="Lipzen A."/>
            <person name="Chen C."/>
            <person name="Yanf M."/>
            <person name="Daum C."/>
            <person name="Ng V."/>
            <person name="Clum A."/>
            <person name="Ohm R."/>
            <person name="Martin F."/>
            <person name="Silar P."/>
            <person name="Natvig D."/>
            <person name="Lalanne C."/>
            <person name="Gautier V."/>
            <person name="Ament-Velasquez S.L."/>
            <person name="Kruys A."/>
            <person name="Hutchinson M.I."/>
            <person name="Powell A.J."/>
            <person name="Barry K."/>
            <person name="Miller A.N."/>
            <person name="Grigoriev I.V."/>
            <person name="Debuchy R."/>
            <person name="Gladieux P."/>
            <person name="Thoren M.H."/>
            <person name="Johannesson H."/>
        </authorList>
    </citation>
    <scope>NUCLEOTIDE SEQUENCE</scope>
    <source>
        <strain evidence="7">CBS 731.68</strain>
    </source>
</reference>
<accession>A0AAN6Z228</accession>
<comment type="caution">
    <text evidence="7">The sequence shown here is derived from an EMBL/GenBank/DDBJ whole genome shotgun (WGS) entry which is preliminary data.</text>
</comment>
<dbReference type="PROSITE" id="PS00463">
    <property type="entry name" value="ZN2_CY6_FUNGAL_1"/>
    <property type="match status" value="1"/>
</dbReference>
<feature type="domain" description="Zn(2)-C6 fungal-type" evidence="6">
    <location>
        <begin position="31"/>
        <end position="64"/>
    </location>
</feature>
<evidence type="ECO:0000259" key="6">
    <source>
        <dbReference type="PROSITE" id="PS50048"/>
    </source>
</evidence>
<evidence type="ECO:0000313" key="8">
    <source>
        <dbReference type="Proteomes" id="UP001302602"/>
    </source>
</evidence>
<evidence type="ECO:0000256" key="5">
    <source>
        <dbReference type="SAM" id="MobiDB-lite"/>
    </source>
</evidence>
<evidence type="ECO:0000256" key="4">
    <source>
        <dbReference type="ARBA" id="ARBA00023242"/>
    </source>
</evidence>
<dbReference type="AlphaFoldDB" id="A0AAN6Z228"/>
<dbReference type="InterPro" id="IPR036864">
    <property type="entry name" value="Zn2-C6_fun-type_DNA-bd_sf"/>
</dbReference>
<evidence type="ECO:0000256" key="3">
    <source>
        <dbReference type="ARBA" id="ARBA00023163"/>
    </source>
</evidence>
<dbReference type="InterPro" id="IPR007219">
    <property type="entry name" value="XnlR_reg_dom"/>
</dbReference>
<evidence type="ECO:0000313" key="7">
    <source>
        <dbReference type="EMBL" id="KAK4122137.1"/>
    </source>
</evidence>
<feature type="compositionally biased region" description="Pro residues" evidence="5">
    <location>
        <begin position="1"/>
        <end position="11"/>
    </location>
</feature>
<dbReference type="Pfam" id="PF00172">
    <property type="entry name" value="Zn_clus"/>
    <property type="match status" value="1"/>
</dbReference>
<dbReference type="GO" id="GO:0000981">
    <property type="term" value="F:DNA-binding transcription factor activity, RNA polymerase II-specific"/>
    <property type="evidence" value="ECO:0007669"/>
    <property type="project" value="InterPro"/>
</dbReference>
<organism evidence="7 8">
    <name type="scientific">Parathielavia appendiculata</name>
    <dbReference type="NCBI Taxonomy" id="2587402"/>
    <lineage>
        <taxon>Eukaryota</taxon>
        <taxon>Fungi</taxon>
        <taxon>Dikarya</taxon>
        <taxon>Ascomycota</taxon>
        <taxon>Pezizomycotina</taxon>
        <taxon>Sordariomycetes</taxon>
        <taxon>Sordariomycetidae</taxon>
        <taxon>Sordariales</taxon>
        <taxon>Chaetomiaceae</taxon>
        <taxon>Parathielavia</taxon>
    </lineage>
</organism>
<dbReference type="SUPFAM" id="SSF57701">
    <property type="entry name" value="Zn2/Cys6 DNA-binding domain"/>
    <property type="match status" value="1"/>
</dbReference>
<dbReference type="GO" id="GO:0006351">
    <property type="term" value="P:DNA-templated transcription"/>
    <property type="evidence" value="ECO:0007669"/>
    <property type="project" value="InterPro"/>
</dbReference>
<dbReference type="RefSeq" id="XP_062645908.1">
    <property type="nucleotide sequence ID" value="XM_062789151.1"/>
</dbReference>
<keyword evidence="1" id="KW-0479">Metal-binding</keyword>
<dbReference type="Pfam" id="PF04082">
    <property type="entry name" value="Fungal_trans"/>
    <property type="match status" value="1"/>
</dbReference>
<keyword evidence="3" id="KW-0804">Transcription</keyword>
<gene>
    <name evidence="7" type="ORF">N657DRAFT_576119</name>
</gene>
<dbReference type="GO" id="GO:0008270">
    <property type="term" value="F:zinc ion binding"/>
    <property type="evidence" value="ECO:0007669"/>
    <property type="project" value="InterPro"/>
</dbReference>
<dbReference type="InterPro" id="IPR001138">
    <property type="entry name" value="Zn2Cys6_DnaBD"/>
</dbReference>
<dbReference type="SMART" id="SM00906">
    <property type="entry name" value="Fungal_trans"/>
    <property type="match status" value="1"/>
</dbReference>
<name>A0AAN6Z228_9PEZI</name>
<dbReference type="Gene3D" id="4.10.240.10">
    <property type="entry name" value="Zn(2)-C6 fungal-type DNA-binding domain"/>
    <property type="match status" value="1"/>
</dbReference>
<dbReference type="Proteomes" id="UP001302602">
    <property type="component" value="Unassembled WGS sequence"/>
</dbReference>
<feature type="region of interest" description="Disordered" evidence="5">
    <location>
        <begin position="1"/>
        <end position="26"/>
    </location>
</feature>
<evidence type="ECO:0000256" key="1">
    <source>
        <dbReference type="ARBA" id="ARBA00022723"/>
    </source>
</evidence>
<sequence>MAETSPIPPESPSAGDQSERPRKRLRKGTRSCWECKRRKVGCILETPTSAVCNDCRRRGTACVSQEFPDPPAGTGSRQRAVEDRLGRLEALRELIAVPSPRPITPIPGPVPTLASSKYDELSQKLSAAWPSQHDLDVLLDIPDGTKGFHLYKGGCLACDGVVRPRGILRLPPPGSHPVLVARKLLLLSIFLQGAMSSPAQEATGVKPDWHAIMARVVDAARLVTANDDLAGSVEGIECLLMESMYHDAVGNLHRAFLAIRRAITMAQMMGLHRGNRAPNSSEIDPRQLWFRLTQADRYISLVLGLPQGSCDDVFATPKALEDFPPHAAERMRRLDVLAAGLILQRNVSDMYNSGVTREIDKLLRKSAAGLPSPWWRPANLAVFRSSRDAPGVFEEVIRLMDQFVHYHLLAQLHLPYLLCSPANAKDDDNNQSMYSKITAANACRELLTRFVSFHQASPTAHYCRGVDFLAFFATSTLCLAHLEASRQSQ</sequence>
<dbReference type="PANTHER" id="PTHR47840">
    <property type="entry name" value="ZN(II)2CYS6 TRANSCRIPTION FACTOR (EUROFUNG)-RELATED"/>
    <property type="match status" value="1"/>
</dbReference>
<dbReference type="EMBL" id="MU853231">
    <property type="protein sequence ID" value="KAK4122137.1"/>
    <property type="molecule type" value="Genomic_DNA"/>
</dbReference>
<evidence type="ECO:0000256" key="2">
    <source>
        <dbReference type="ARBA" id="ARBA00023015"/>
    </source>
</evidence>
<keyword evidence="2" id="KW-0805">Transcription regulation</keyword>
<dbReference type="CDD" id="cd12148">
    <property type="entry name" value="fungal_TF_MHR"/>
    <property type="match status" value="1"/>
</dbReference>
<dbReference type="GO" id="GO:0003677">
    <property type="term" value="F:DNA binding"/>
    <property type="evidence" value="ECO:0007669"/>
    <property type="project" value="InterPro"/>
</dbReference>
<dbReference type="SMART" id="SM00066">
    <property type="entry name" value="GAL4"/>
    <property type="match status" value="1"/>
</dbReference>
<dbReference type="PANTHER" id="PTHR47840:SF1">
    <property type="entry name" value="ZN(II)2CYS6 TRANSCRIPTION FACTOR (EUROFUNG)"/>
    <property type="match status" value="1"/>
</dbReference>
<protein>
    <recommendedName>
        <fullName evidence="6">Zn(2)-C6 fungal-type domain-containing protein</fullName>
    </recommendedName>
</protein>